<dbReference type="STRING" id="1783515.A4E84_04125"/>
<feature type="compositionally biased region" description="Polar residues" evidence="1">
    <location>
        <begin position="50"/>
        <end position="71"/>
    </location>
</feature>
<dbReference type="Proteomes" id="UP000076096">
    <property type="component" value="Chromosome"/>
</dbReference>
<accession>A0A143BUF4</accession>
<gene>
    <name evidence="2" type="ORF">A4E84_04125</name>
</gene>
<organism evidence="2 3">
    <name type="scientific">Streptomyces qaidamensis</name>
    <dbReference type="NCBI Taxonomy" id="1783515"/>
    <lineage>
        <taxon>Bacteria</taxon>
        <taxon>Bacillati</taxon>
        <taxon>Actinomycetota</taxon>
        <taxon>Actinomycetes</taxon>
        <taxon>Kitasatosporales</taxon>
        <taxon>Streptomycetaceae</taxon>
        <taxon>Streptomyces</taxon>
        <taxon>Streptomyces aurantiacus group</taxon>
    </lineage>
</organism>
<keyword evidence="3" id="KW-1185">Reference proteome</keyword>
<dbReference type="EMBL" id="CP015098">
    <property type="protein sequence ID" value="AMW08761.1"/>
    <property type="molecule type" value="Genomic_DNA"/>
</dbReference>
<evidence type="ECO:0000313" key="3">
    <source>
        <dbReference type="Proteomes" id="UP000076096"/>
    </source>
</evidence>
<sequence>MATSELMPMMSGTMDLPASAVRTLVLKWPPMLVRLSLKPWAPGMPFVSARATSSSLTDRSQVHSVISSGSPSERCDPQPTGPNPPAAAPAPSARNRLRDTVIDACTTFRASGPPPDPSGSGRTDIANGCSG</sequence>
<reference evidence="3" key="1">
    <citation type="submission" date="2016-04" db="EMBL/GenBank/DDBJ databases">
        <authorList>
            <person name="Zhang B."/>
        </authorList>
    </citation>
    <scope>NUCLEOTIDE SEQUENCE [LARGE SCALE GENOMIC DNA]</scope>
    <source>
        <strain evidence="3">S10</strain>
    </source>
</reference>
<proteinExistence type="predicted"/>
<name>A0A143BUF4_9ACTN</name>
<feature type="compositionally biased region" description="Pro residues" evidence="1">
    <location>
        <begin position="79"/>
        <end position="88"/>
    </location>
</feature>
<dbReference type="AlphaFoldDB" id="A0A143BUF4"/>
<evidence type="ECO:0000313" key="2">
    <source>
        <dbReference type="EMBL" id="AMW08761.1"/>
    </source>
</evidence>
<evidence type="ECO:0000256" key="1">
    <source>
        <dbReference type="SAM" id="MobiDB-lite"/>
    </source>
</evidence>
<dbReference type="KEGG" id="stsi:A4E84_04125"/>
<feature type="region of interest" description="Disordered" evidence="1">
    <location>
        <begin position="44"/>
        <end position="131"/>
    </location>
</feature>
<protein>
    <submittedName>
        <fullName evidence="2">Uncharacterized protein</fullName>
    </submittedName>
</protein>